<accession>W4LLZ6</accession>
<dbReference type="HOGENOM" id="CLU_3213846_0_0_7"/>
<evidence type="ECO:0000313" key="1">
    <source>
        <dbReference type="EMBL" id="ETW99002.1"/>
    </source>
</evidence>
<comment type="caution">
    <text evidence="1">The sequence shown here is derived from an EMBL/GenBank/DDBJ whole genome shotgun (WGS) entry which is preliminary data.</text>
</comment>
<protein>
    <submittedName>
        <fullName evidence="1">Uncharacterized protein</fullName>
    </submittedName>
</protein>
<dbReference type="Proteomes" id="UP000019140">
    <property type="component" value="Unassembled WGS sequence"/>
</dbReference>
<sequence>MVLAVVTPANGGIRKELQVFLDQHFIFKIKYLCELWVEREHQKP</sequence>
<keyword evidence="2" id="KW-1185">Reference proteome</keyword>
<evidence type="ECO:0000313" key="2">
    <source>
        <dbReference type="Proteomes" id="UP000019140"/>
    </source>
</evidence>
<name>W4LLZ6_9BACT</name>
<organism evidence="1 2">
    <name type="scientific">Candidatus Entotheonella gemina</name>
    <dbReference type="NCBI Taxonomy" id="1429439"/>
    <lineage>
        <taxon>Bacteria</taxon>
        <taxon>Pseudomonadati</taxon>
        <taxon>Nitrospinota/Tectimicrobiota group</taxon>
        <taxon>Candidatus Tectimicrobiota</taxon>
        <taxon>Candidatus Entotheonellia</taxon>
        <taxon>Candidatus Entotheonellales</taxon>
        <taxon>Candidatus Entotheonellaceae</taxon>
        <taxon>Candidatus Entotheonella</taxon>
    </lineage>
</organism>
<dbReference type="EMBL" id="AZHX01001883">
    <property type="protein sequence ID" value="ETW99002.1"/>
    <property type="molecule type" value="Genomic_DNA"/>
</dbReference>
<gene>
    <name evidence="1" type="ORF">ETSY2_41730</name>
</gene>
<reference evidence="1 2" key="1">
    <citation type="journal article" date="2014" name="Nature">
        <title>An environmental bacterial taxon with a large and distinct metabolic repertoire.</title>
        <authorList>
            <person name="Wilson M.C."/>
            <person name="Mori T."/>
            <person name="Ruckert C."/>
            <person name="Uria A.R."/>
            <person name="Helf M.J."/>
            <person name="Takada K."/>
            <person name="Gernert C."/>
            <person name="Steffens U.A."/>
            <person name="Heycke N."/>
            <person name="Schmitt S."/>
            <person name="Rinke C."/>
            <person name="Helfrich E.J."/>
            <person name="Brachmann A.O."/>
            <person name="Gurgui C."/>
            <person name="Wakimoto T."/>
            <person name="Kracht M."/>
            <person name="Crusemann M."/>
            <person name="Hentschel U."/>
            <person name="Abe I."/>
            <person name="Matsunaga S."/>
            <person name="Kalinowski J."/>
            <person name="Takeyama H."/>
            <person name="Piel J."/>
        </authorList>
    </citation>
    <scope>NUCLEOTIDE SEQUENCE [LARGE SCALE GENOMIC DNA]</scope>
    <source>
        <strain evidence="2">TSY2</strain>
    </source>
</reference>
<proteinExistence type="predicted"/>
<dbReference type="AlphaFoldDB" id="W4LLZ6"/>